<name>A0A919IQA1_9ACTN</name>
<dbReference type="HAMAP" id="MF_00118_B">
    <property type="entry name" value="EF_Tu_B"/>
    <property type="match status" value="1"/>
</dbReference>
<dbReference type="InterPro" id="IPR009000">
    <property type="entry name" value="Transl_B-barrel_sf"/>
</dbReference>
<dbReference type="InterPro" id="IPR041709">
    <property type="entry name" value="EF-Tu_GTP-bd"/>
</dbReference>
<comment type="similarity">
    <text evidence="11">Belongs to the TRAFAC class translation factor GTPase superfamily. Classic translation factor GTPase family. EF-Tu/EF-1A subfamily.</text>
</comment>
<gene>
    <name evidence="13" type="primary">tufA</name>
    <name evidence="11" type="synonym">tuf</name>
    <name evidence="13" type="ORF">Acy02nite_73790</name>
</gene>
<comment type="subcellular location">
    <subcellularLocation>
        <location evidence="11">Cytoplasm</location>
    </subcellularLocation>
</comment>
<dbReference type="CDD" id="cd01884">
    <property type="entry name" value="EF_Tu"/>
    <property type="match status" value="1"/>
</dbReference>
<comment type="catalytic activity">
    <reaction evidence="11">
        <text>GTP + H2O = GDP + phosphate + H(+)</text>
        <dbReference type="Rhea" id="RHEA:19669"/>
        <dbReference type="ChEBI" id="CHEBI:15377"/>
        <dbReference type="ChEBI" id="CHEBI:15378"/>
        <dbReference type="ChEBI" id="CHEBI:37565"/>
        <dbReference type="ChEBI" id="CHEBI:43474"/>
        <dbReference type="ChEBI" id="CHEBI:58189"/>
        <dbReference type="EC" id="3.6.5.3"/>
    </reaction>
</comment>
<feature type="binding site" evidence="11">
    <location>
        <position position="26"/>
    </location>
    <ligand>
        <name>Mg(2+)</name>
        <dbReference type="ChEBI" id="CHEBI:18420"/>
    </ligand>
</feature>
<dbReference type="InterPro" id="IPR004541">
    <property type="entry name" value="Transl_elong_EFTu/EF1A_bac/org"/>
</dbReference>
<dbReference type="Gene3D" id="2.40.30.10">
    <property type="entry name" value="Translation factors"/>
    <property type="match status" value="2"/>
</dbReference>
<dbReference type="GO" id="GO:0003924">
    <property type="term" value="F:GTPase activity"/>
    <property type="evidence" value="ECO:0007669"/>
    <property type="project" value="UniProtKB-UniRule"/>
</dbReference>
<comment type="function">
    <text evidence="11">GTP hydrolase that promotes the GTP-dependent binding of aminoacyl-tRNA to the A-site of ribosomes during protein biosynthesis.</text>
</comment>
<keyword evidence="2 11" id="KW-0963">Cytoplasm</keyword>
<evidence type="ECO:0000256" key="10">
    <source>
        <dbReference type="ARBA" id="ARBA00029554"/>
    </source>
</evidence>
<dbReference type="RefSeq" id="WP_203751985.1">
    <property type="nucleotide sequence ID" value="NZ_BAAAUC010000005.1"/>
</dbReference>
<dbReference type="NCBIfam" id="TIGR00485">
    <property type="entry name" value="EF-Tu"/>
    <property type="match status" value="1"/>
</dbReference>
<dbReference type="PROSITE" id="PS51722">
    <property type="entry name" value="G_TR_2"/>
    <property type="match status" value="1"/>
</dbReference>
<keyword evidence="9 11" id="KW-0342">GTP-binding</keyword>
<dbReference type="InterPro" id="IPR004160">
    <property type="entry name" value="Transl_elong_EFTu/EF1A_C"/>
</dbReference>
<dbReference type="PANTHER" id="PTHR43721:SF22">
    <property type="entry name" value="ELONGATION FACTOR TU, MITOCHONDRIAL"/>
    <property type="match status" value="1"/>
</dbReference>
<evidence type="ECO:0000256" key="11">
    <source>
        <dbReference type="HAMAP-Rule" id="MF_00118"/>
    </source>
</evidence>
<evidence type="ECO:0000256" key="6">
    <source>
        <dbReference type="ARBA" id="ARBA00022801"/>
    </source>
</evidence>
<comment type="subunit">
    <text evidence="1 11">Monomer.</text>
</comment>
<dbReference type="GO" id="GO:0003746">
    <property type="term" value="F:translation elongation factor activity"/>
    <property type="evidence" value="ECO:0007669"/>
    <property type="project" value="UniProtKB-UniRule"/>
</dbReference>
<evidence type="ECO:0000256" key="3">
    <source>
        <dbReference type="ARBA" id="ARBA00022723"/>
    </source>
</evidence>
<dbReference type="FunFam" id="2.40.30.10:FF:000001">
    <property type="entry name" value="Elongation factor Tu"/>
    <property type="match status" value="1"/>
</dbReference>
<dbReference type="GO" id="GO:0000287">
    <property type="term" value="F:magnesium ion binding"/>
    <property type="evidence" value="ECO:0007669"/>
    <property type="project" value="UniProtKB-UniRule"/>
</dbReference>
<keyword evidence="4 11" id="KW-0547">Nucleotide-binding</keyword>
<comment type="caution">
    <text evidence="13">The sequence shown here is derived from an EMBL/GenBank/DDBJ whole genome shotgun (WGS) entry which is preliminary data.</text>
</comment>
<dbReference type="PANTHER" id="PTHR43721">
    <property type="entry name" value="ELONGATION FACTOR TU-RELATED"/>
    <property type="match status" value="1"/>
</dbReference>
<feature type="binding site" evidence="11">
    <location>
        <begin position="83"/>
        <end position="87"/>
    </location>
    <ligand>
        <name>GTP</name>
        <dbReference type="ChEBI" id="CHEBI:37565"/>
    </ligand>
</feature>
<dbReference type="GO" id="GO:0005525">
    <property type="term" value="F:GTP binding"/>
    <property type="evidence" value="ECO:0007669"/>
    <property type="project" value="UniProtKB-UniRule"/>
</dbReference>
<dbReference type="NCBIfam" id="TIGR00231">
    <property type="entry name" value="small_GTP"/>
    <property type="match status" value="1"/>
</dbReference>
<organism evidence="13 14">
    <name type="scientific">Actinoplanes cyaneus</name>
    <dbReference type="NCBI Taxonomy" id="52696"/>
    <lineage>
        <taxon>Bacteria</taxon>
        <taxon>Bacillati</taxon>
        <taxon>Actinomycetota</taxon>
        <taxon>Actinomycetes</taxon>
        <taxon>Micromonosporales</taxon>
        <taxon>Micromonosporaceae</taxon>
        <taxon>Actinoplanes</taxon>
    </lineage>
</organism>
<dbReference type="InterPro" id="IPR009001">
    <property type="entry name" value="Transl_elong_EF1A/Init_IF2_C"/>
</dbReference>
<dbReference type="EC" id="3.6.5.3" evidence="11"/>
<dbReference type="SUPFAM" id="SSF50447">
    <property type="entry name" value="Translation proteins"/>
    <property type="match status" value="1"/>
</dbReference>
<sequence length="396" mass="42301">MAKSQFVRTKPHLNIGTMGHVDHGKTTLTAAITKVLAERDPAANRYVAFEGIDRAPEEAARGITITIAHVEYETPAGHYAHVDMPGHADYVKNMITGAAQVDGAILVVSAQDGSMPQTREHVLLAQRVGVPYLVVALNKSDLADDPELLDLVELEVRELLSQYGFPGDEVPVVRVSALKALEGDPRWVASVVELLDAVDTYVPIPPRELGEPFLMPIENVLSISGRGTVVTGKVERGELRAGEPVEVVGLGPTLASVATGLETFGKVLESAQAGDNAAVLLRGVKRDQVERGQVLAAPGSVRPHTRFQARMYALTAAEGGRHTPFEAHYRPQFYFHTTDVSGGLDLGDRDLVMPGDTLDTVTVHLGKPVALEVGLGFAVREGNRTVAAGTVTAVLD</sequence>
<evidence type="ECO:0000313" key="14">
    <source>
        <dbReference type="Proteomes" id="UP000619479"/>
    </source>
</evidence>
<keyword evidence="8 11" id="KW-0648">Protein biosynthesis</keyword>
<evidence type="ECO:0000259" key="12">
    <source>
        <dbReference type="PROSITE" id="PS51722"/>
    </source>
</evidence>
<dbReference type="CDD" id="cd03707">
    <property type="entry name" value="EFTU_III"/>
    <property type="match status" value="1"/>
</dbReference>
<dbReference type="SUPFAM" id="SSF52540">
    <property type="entry name" value="P-loop containing nucleoside triphosphate hydrolases"/>
    <property type="match status" value="1"/>
</dbReference>
<dbReference type="Pfam" id="PF00009">
    <property type="entry name" value="GTP_EFTU"/>
    <property type="match status" value="1"/>
</dbReference>
<evidence type="ECO:0000256" key="4">
    <source>
        <dbReference type="ARBA" id="ARBA00022741"/>
    </source>
</evidence>
<feature type="binding site" evidence="11">
    <location>
        <begin position="19"/>
        <end position="26"/>
    </location>
    <ligand>
        <name>GTP</name>
        <dbReference type="ChEBI" id="CHEBI:37565"/>
    </ligand>
</feature>
<dbReference type="GO" id="GO:0005829">
    <property type="term" value="C:cytosol"/>
    <property type="evidence" value="ECO:0007669"/>
    <property type="project" value="TreeGrafter"/>
</dbReference>
<dbReference type="InterPro" id="IPR050055">
    <property type="entry name" value="EF-Tu_GTPase"/>
</dbReference>
<dbReference type="InterPro" id="IPR004161">
    <property type="entry name" value="EFTu-like_2"/>
</dbReference>
<evidence type="ECO:0000313" key="13">
    <source>
        <dbReference type="EMBL" id="GID69498.1"/>
    </source>
</evidence>
<proteinExistence type="inferred from homology"/>
<dbReference type="EMBL" id="BOMH01000062">
    <property type="protein sequence ID" value="GID69498.1"/>
    <property type="molecule type" value="Genomic_DNA"/>
</dbReference>
<dbReference type="AlphaFoldDB" id="A0A919IQA1"/>
<dbReference type="CDD" id="cd03697">
    <property type="entry name" value="EFTU_II"/>
    <property type="match status" value="1"/>
</dbReference>
<dbReference type="Gene3D" id="3.40.50.300">
    <property type="entry name" value="P-loop containing nucleotide triphosphate hydrolases"/>
    <property type="match status" value="1"/>
</dbReference>
<evidence type="ECO:0000256" key="9">
    <source>
        <dbReference type="ARBA" id="ARBA00023134"/>
    </source>
</evidence>
<dbReference type="NCBIfam" id="NF009372">
    <property type="entry name" value="PRK12735.1"/>
    <property type="match status" value="1"/>
</dbReference>
<evidence type="ECO:0000256" key="5">
    <source>
        <dbReference type="ARBA" id="ARBA00022768"/>
    </source>
</evidence>
<dbReference type="InterPro" id="IPR033720">
    <property type="entry name" value="EFTU_2"/>
</dbReference>
<keyword evidence="6 11" id="KW-0378">Hydrolase</keyword>
<keyword evidence="7 11" id="KW-0460">Magnesium</keyword>
<dbReference type="InterPro" id="IPR005225">
    <property type="entry name" value="Small_GTP-bd"/>
</dbReference>
<dbReference type="InterPro" id="IPR031157">
    <property type="entry name" value="G_TR_CS"/>
</dbReference>
<dbReference type="Proteomes" id="UP000619479">
    <property type="component" value="Unassembled WGS sequence"/>
</dbReference>
<dbReference type="Pfam" id="PF03143">
    <property type="entry name" value="GTP_EFTU_D3"/>
    <property type="match status" value="1"/>
</dbReference>
<dbReference type="PROSITE" id="PS00301">
    <property type="entry name" value="G_TR_1"/>
    <property type="match status" value="1"/>
</dbReference>
<feature type="binding site" evidence="11">
    <location>
        <begin position="138"/>
        <end position="141"/>
    </location>
    <ligand>
        <name>GTP</name>
        <dbReference type="ChEBI" id="CHEBI:37565"/>
    </ligand>
</feature>
<evidence type="ECO:0000256" key="1">
    <source>
        <dbReference type="ARBA" id="ARBA00011245"/>
    </source>
</evidence>
<keyword evidence="3 11" id="KW-0479">Metal-binding</keyword>
<dbReference type="NCBIfam" id="NF009373">
    <property type="entry name" value="PRK12736.1"/>
    <property type="match status" value="1"/>
</dbReference>
<protein>
    <recommendedName>
        <fullName evidence="10 11">Elongation factor Tu</fullName>
        <shortName evidence="11">EF-Tu</shortName>
        <ecNumber evidence="11">3.6.5.3</ecNumber>
    </recommendedName>
</protein>
<keyword evidence="5 11" id="KW-0251">Elongation factor</keyword>
<dbReference type="Pfam" id="PF03144">
    <property type="entry name" value="GTP_EFTU_D2"/>
    <property type="match status" value="1"/>
</dbReference>
<dbReference type="SUPFAM" id="SSF50465">
    <property type="entry name" value="EF-Tu/eEF-1alpha/eIF2-gamma C-terminal domain"/>
    <property type="match status" value="1"/>
</dbReference>
<dbReference type="InterPro" id="IPR027417">
    <property type="entry name" value="P-loop_NTPase"/>
</dbReference>
<dbReference type="PRINTS" id="PR00315">
    <property type="entry name" value="ELONGATNFCT"/>
</dbReference>
<accession>A0A919IQA1</accession>
<evidence type="ECO:0000256" key="2">
    <source>
        <dbReference type="ARBA" id="ARBA00022490"/>
    </source>
</evidence>
<evidence type="ECO:0000256" key="7">
    <source>
        <dbReference type="ARBA" id="ARBA00022842"/>
    </source>
</evidence>
<dbReference type="FunFam" id="3.40.50.300:FF:000576">
    <property type="entry name" value="Elongation factor Tu"/>
    <property type="match status" value="1"/>
</dbReference>
<dbReference type="NCBIfam" id="NF000766">
    <property type="entry name" value="PRK00049.1"/>
    <property type="match status" value="1"/>
</dbReference>
<evidence type="ECO:0000256" key="8">
    <source>
        <dbReference type="ARBA" id="ARBA00022917"/>
    </source>
</evidence>
<feature type="domain" description="Tr-type G" evidence="12">
    <location>
        <begin position="10"/>
        <end position="207"/>
    </location>
</feature>
<keyword evidence="14" id="KW-1185">Reference proteome</keyword>
<reference evidence="13" key="1">
    <citation type="submission" date="2021-01" db="EMBL/GenBank/DDBJ databases">
        <title>Whole genome shotgun sequence of Actinoplanes cyaneus NBRC 14990.</title>
        <authorList>
            <person name="Komaki H."/>
            <person name="Tamura T."/>
        </authorList>
    </citation>
    <scope>NUCLEOTIDE SEQUENCE</scope>
    <source>
        <strain evidence="13">NBRC 14990</strain>
    </source>
</reference>
<dbReference type="InterPro" id="IPR000795">
    <property type="entry name" value="T_Tr_GTP-bd_dom"/>
</dbReference>